<proteinExistence type="predicted"/>
<reference evidence="2 3" key="1">
    <citation type="submission" date="2021-07" db="EMBL/GenBank/DDBJ databases">
        <title>Flavobacterium sp. nov. isolated from sediment on the Taihu Lake.</title>
        <authorList>
            <person name="Qu J.-H."/>
        </authorList>
    </citation>
    <scope>NUCLEOTIDE SEQUENCE [LARGE SCALE GENOMIC DNA]</scope>
    <source>
        <strain evidence="2 3">NAS39</strain>
    </source>
</reference>
<dbReference type="GO" id="GO:0016757">
    <property type="term" value="F:glycosyltransferase activity"/>
    <property type="evidence" value="ECO:0007669"/>
    <property type="project" value="UniProtKB-KW"/>
</dbReference>
<comment type="caution">
    <text evidence="2">The sequence shown here is derived from an EMBL/GenBank/DDBJ whole genome shotgun (WGS) entry which is preliminary data.</text>
</comment>
<dbReference type="EC" id="2.4.-.-" evidence="2"/>
<protein>
    <submittedName>
        <fullName evidence="2">Glycosyltransferase</fullName>
        <ecNumber evidence="2">2.4.-.-</ecNumber>
    </submittedName>
</protein>
<gene>
    <name evidence="2" type="ORF">KZH69_17405</name>
</gene>
<dbReference type="PANTHER" id="PTHR12526:SF572">
    <property type="entry name" value="BLL5144 PROTEIN"/>
    <property type="match status" value="1"/>
</dbReference>
<keyword evidence="3" id="KW-1185">Reference proteome</keyword>
<dbReference type="Pfam" id="PF00534">
    <property type="entry name" value="Glycos_transf_1"/>
    <property type="match status" value="1"/>
</dbReference>
<evidence type="ECO:0000259" key="1">
    <source>
        <dbReference type="Pfam" id="PF00534"/>
    </source>
</evidence>
<sequence>MRNRIPTQNANSLPVGILNTEFTTSISNHLVSETATKLPEILFITTFPPRECGIATYSKDLIESLNNKFKNSFKIKICALESDAERHQYNEPIKYILNTDQPNDLYHLSKKINANNSIQMVLLQHEFGLFKKNEANLIQFFYKINKPIIIVFHTVLPNPDNSFKVNVQVIGQLAHSIIVMTQSAARILKNDYEIDPEKITVIAHGTHLVPHSDKELLKEEYNLAGKKVLSTFGLLSSGKSIETTLDAMPSIIKENKDVLFLIIGKTHPSVVKEEGEKYRTMLEAKIQTLQLQNHVLFVNAFLPLTQLLDFLQLTDIYLFTSKDPNQAVSGTFSYAISCGCPIISTPIPHANEVLSKGAGIIIDFENSNQLAKEVNHLLLDNLLRKNISANGLHKIAPTAWENSAIAHALLFKKTGSKNFNLEYKIPEINLDHIKKLTTDFGMIQFSIVNQPDLESGYTIDDNARAMVAMCEHFELHKDKTDLNYIQIYLNFIASCLQDDGSFLNYVDEDGDFTDQNNETNLEDSNGRAIWALGYLISLGAILPLDLVEKAKLTLQLAIVNVTKIHSTRAMAFVIKGLYYANSKEKSKQNTTIIKKLADRMIQMYKHESSPNWNWYESYLTYGNSILPEAMLCAYLSTGDKDYKKVAKNTFDFLLGKIFKENSIKVISNKGWMLKKDSDDKQVIGGEQPIDVAYTILALSKFSIAFKDQEYSRKLKIGFSWFLGNNHLHQIVYNPCTGGCYDGLEDTYINLNQGAESTVSYLMARLTIEKMSRRHLKLHTSSQVNKEVFLKLSRPKIGA</sequence>
<dbReference type="EMBL" id="JAHWYN010000020">
    <property type="protein sequence ID" value="MBW4362270.1"/>
    <property type="molecule type" value="Genomic_DNA"/>
</dbReference>
<organism evidence="2 3">
    <name type="scientific">Flavobacterium taihuense</name>
    <dbReference type="NCBI Taxonomy" id="2857508"/>
    <lineage>
        <taxon>Bacteria</taxon>
        <taxon>Pseudomonadati</taxon>
        <taxon>Bacteroidota</taxon>
        <taxon>Flavobacteriia</taxon>
        <taxon>Flavobacteriales</taxon>
        <taxon>Flavobacteriaceae</taxon>
        <taxon>Flavobacterium</taxon>
    </lineage>
</organism>
<accession>A0ABS6Y020</accession>
<name>A0ABS6Y020_9FLAO</name>
<keyword evidence="2" id="KW-0328">Glycosyltransferase</keyword>
<dbReference type="PANTHER" id="PTHR12526">
    <property type="entry name" value="GLYCOSYLTRANSFERASE"/>
    <property type="match status" value="1"/>
</dbReference>
<dbReference type="RefSeq" id="WP_219318759.1">
    <property type="nucleotide sequence ID" value="NZ_JAHWYN010000020.1"/>
</dbReference>
<evidence type="ECO:0000313" key="2">
    <source>
        <dbReference type="EMBL" id="MBW4362270.1"/>
    </source>
</evidence>
<dbReference type="InterPro" id="IPR001296">
    <property type="entry name" value="Glyco_trans_1"/>
</dbReference>
<keyword evidence="2" id="KW-0808">Transferase</keyword>
<feature type="domain" description="Glycosyl transferase family 1" evidence="1">
    <location>
        <begin position="214"/>
        <end position="391"/>
    </location>
</feature>
<dbReference type="Proteomes" id="UP000812031">
    <property type="component" value="Unassembled WGS sequence"/>
</dbReference>
<evidence type="ECO:0000313" key="3">
    <source>
        <dbReference type="Proteomes" id="UP000812031"/>
    </source>
</evidence>